<evidence type="ECO:0000256" key="3">
    <source>
        <dbReference type="ARBA" id="ARBA00004961"/>
    </source>
</evidence>
<dbReference type="NCBIfam" id="TIGR01198">
    <property type="entry name" value="pgl"/>
    <property type="match status" value="1"/>
</dbReference>
<accession>A0A2M8QGM1</accession>
<dbReference type="InterPro" id="IPR005900">
    <property type="entry name" value="6-phosphogluconolactonase_DevB"/>
</dbReference>
<dbReference type="InterPro" id="IPR037171">
    <property type="entry name" value="NagB/RpiA_transferase-like"/>
</dbReference>
<dbReference type="InterPro" id="IPR039104">
    <property type="entry name" value="6PGL"/>
</dbReference>
<dbReference type="AlphaFoldDB" id="A0A2M8QGM1"/>
<protein>
    <recommendedName>
        <fullName evidence="6 8">6-phosphogluconolactonase</fullName>
        <shortName evidence="8">6PGL</shortName>
        <ecNumber evidence="5 8">3.1.1.31</ecNumber>
    </recommendedName>
</protein>
<comment type="pathway">
    <text evidence="3 8">Carbohydrate degradation; pentose phosphate pathway; D-ribulose 5-phosphate from D-glucose 6-phosphate (oxidative stage): step 2/3.</text>
</comment>
<sequence length="276" mass="30216">MSGAPFVIVMNDDGTYYLQVEPTPEAMAELAAKAVVFWGRKAIERRSAFHLALSGGSTPKALYRRLSGPPYADQLDWQRVHLWWSDERAVPHDHPDSNYNLAYDALIAHVPIPPENVHRVQTELGLAGAAEQYEAEIRSRIAGVADPSWPTFDLILLGMGDDGHTASLFPHTPALAERSRLVASQVVPQANVPARITFTPPLINAADVVCFMVSGASKAGTLRRVLLGEYQPQALPAQLIAPTRGKLFWMVDAAAASHVAAGPAYPSEEFIYRRMR</sequence>
<evidence type="ECO:0000256" key="4">
    <source>
        <dbReference type="ARBA" id="ARBA00010662"/>
    </source>
</evidence>
<dbReference type="EMBL" id="PGTN01000003">
    <property type="protein sequence ID" value="PJF48947.1"/>
    <property type="molecule type" value="Genomic_DNA"/>
</dbReference>
<evidence type="ECO:0000313" key="10">
    <source>
        <dbReference type="EMBL" id="PJF48947.1"/>
    </source>
</evidence>
<evidence type="ECO:0000256" key="7">
    <source>
        <dbReference type="ARBA" id="ARBA00022801"/>
    </source>
</evidence>
<reference evidence="10 11" key="1">
    <citation type="submission" date="2017-11" db="EMBL/GenBank/DDBJ databases">
        <title>Evolution of Phototrophy in the Chloroflexi Phylum Driven by Horizontal Gene Transfer.</title>
        <authorList>
            <person name="Ward L.M."/>
            <person name="Hemp J."/>
            <person name="Shih P.M."/>
            <person name="Mcglynn S.E."/>
            <person name="Fischer W."/>
        </authorList>
    </citation>
    <scope>NUCLEOTIDE SEQUENCE [LARGE SCALE GENOMIC DNA]</scope>
    <source>
        <strain evidence="10">JP3_7</strain>
    </source>
</reference>
<evidence type="ECO:0000256" key="8">
    <source>
        <dbReference type="RuleBase" id="RU365095"/>
    </source>
</evidence>
<dbReference type="PANTHER" id="PTHR11054">
    <property type="entry name" value="6-PHOSPHOGLUCONOLACTONASE"/>
    <property type="match status" value="1"/>
</dbReference>
<dbReference type="GO" id="GO:0005975">
    <property type="term" value="P:carbohydrate metabolic process"/>
    <property type="evidence" value="ECO:0007669"/>
    <property type="project" value="UniProtKB-UniRule"/>
</dbReference>
<comment type="catalytic activity">
    <reaction evidence="1 8">
        <text>6-phospho-D-glucono-1,5-lactone + H2O = 6-phospho-D-gluconate + H(+)</text>
        <dbReference type="Rhea" id="RHEA:12556"/>
        <dbReference type="ChEBI" id="CHEBI:15377"/>
        <dbReference type="ChEBI" id="CHEBI:15378"/>
        <dbReference type="ChEBI" id="CHEBI:57955"/>
        <dbReference type="ChEBI" id="CHEBI:58759"/>
        <dbReference type="EC" id="3.1.1.31"/>
    </reaction>
</comment>
<keyword evidence="7 8" id="KW-0378">Hydrolase</keyword>
<evidence type="ECO:0000259" key="9">
    <source>
        <dbReference type="Pfam" id="PF01182"/>
    </source>
</evidence>
<dbReference type="GO" id="GO:0017057">
    <property type="term" value="F:6-phosphogluconolactonase activity"/>
    <property type="evidence" value="ECO:0007669"/>
    <property type="project" value="UniProtKB-UniRule"/>
</dbReference>
<organism evidence="10 11">
    <name type="scientific">Candidatus Thermofonsia Clade 3 bacterium</name>
    <dbReference type="NCBI Taxonomy" id="2364212"/>
    <lineage>
        <taxon>Bacteria</taxon>
        <taxon>Bacillati</taxon>
        <taxon>Chloroflexota</taxon>
        <taxon>Candidatus Thermofontia</taxon>
        <taxon>Candidatus Thermofonsia Clade 3</taxon>
    </lineage>
</organism>
<evidence type="ECO:0000313" key="11">
    <source>
        <dbReference type="Proteomes" id="UP000230790"/>
    </source>
</evidence>
<dbReference type="Proteomes" id="UP000230790">
    <property type="component" value="Unassembled WGS sequence"/>
</dbReference>
<dbReference type="UniPathway" id="UPA00115">
    <property type="reaction ID" value="UER00409"/>
</dbReference>
<comment type="similarity">
    <text evidence="4 8">Belongs to the glucosamine/galactosamine-6-phosphate isomerase family. 6-phosphogluconolactonase subfamily.</text>
</comment>
<evidence type="ECO:0000256" key="2">
    <source>
        <dbReference type="ARBA" id="ARBA00002681"/>
    </source>
</evidence>
<dbReference type="FunFam" id="3.40.50.1360:FF:000005">
    <property type="entry name" value="6-phosphogluconolactonase"/>
    <property type="match status" value="1"/>
</dbReference>
<dbReference type="Gene3D" id="3.40.50.1360">
    <property type="match status" value="1"/>
</dbReference>
<evidence type="ECO:0000256" key="6">
    <source>
        <dbReference type="ARBA" id="ARBA00020337"/>
    </source>
</evidence>
<proteinExistence type="inferred from homology"/>
<evidence type="ECO:0000256" key="5">
    <source>
        <dbReference type="ARBA" id="ARBA00013198"/>
    </source>
</evidence>
<feature type="domain" description="Glucosamine/galactosamine-6-phosphate isomerase" evidence="9">
    <location>
        <begin position="23"/>
        <end position="249"/>
    </location>
</feature>
<dbReference type="GO" id="GO:0006098">
    <property type="term" value="P:pentose-phosphate shunt"/>
    <property type="evidence" value="ECO:0007669"/>
    <property type="project" value="UniProtKB-UniPathway"/>
</dbReference>
<dbReference type="SUPFAM" id="SSF100950">
    <property type="entry name" value="NagB/RpiA/CoA transferase-like"/>
    <property type="match status" value="1"/>
</dbReference>
<comment type="caution">
    <text evidence="10">The sequence shown here is derived from an EMBL/GenBank/DDBJ whole genome shotgun (WGS) entry which is preliminary data.</text>
</comment>
<dbReference type="EC" id="3.1.1.31" evidence="5 8"/>
<name>A0A2M8QGM1_9CHLR</name>
<dbReference type="CDD" id="cd01400">
    <property type="entry name" value="6PGL"/>
    <property type="match status" value="1"/>
</dbReference>
<dbReference type="InterPro" id="IPR006148">
    <property type="entry name" value="Glc/Gal-6P_isomerase"/>
</dbReference>
<comment type="function">
    <text evidence="2 8">Hydrolysis of 6-phosphogluconolactone to 6-phosphogluconate.</text>
</comment>
<dbReference type="Pfam" id="PF01182">
    <property type="entry name" value="Glucosamine_iso"/>
    <property type="match status" value="1"/>
</dbReference>
<dbReference type="PANTHER" id="PTHR11054:SF0">
    <property type="entry name" value="6-PHOSPHOGLUCONOLACTONASE"/>
    <property type="match status" value="1"/>
</dbReference>
<evidence type="ECO:0000256" key="1">
    <source>
        <dbReference type="ARBA" id="ARBA00000832"/>
    </source>
</evidence>
<gene>
    <name evidence="8 10" type="primary">pgl</name>
    <name evidence="10" type="ORF">CUN48_00895</name>
</gene>